<dbReference type="InterPro" id="IPR007109">
    <property type="entry name" value="Brix"/>
</dbReference>
<dbReference type="Pfam" id="PF04427">
    <property type="entry name" value="Brix"/>
    <property type="match status" value="1"/>
</dbReference>
<comment type="subcellular location">
    <subcellularLocation>
        <location evidence="1 4">Nucleus</location>
        <location evidence="1 4">Nucleolus</location>
    </subcellularLocation>
</comment>
<dbReference type="GO" id="GO:0000027">
    <property type="term" value="P:ribosomal large subunit assembly"/>
    <property type="evidence" value="ECO:0007669"/>
    <property type="project" value="InterPro"/>
</dbReference>
<dbReference type="STRING" id="50990.A0A4Y7PV59"/>
<feature type="domain" description="Brix" evidence="6">
    <location>
        <begin position="28"/>
        <end position="257"/>
    </location>
</feature>
<reference evidence="7 8" key="1">
    <citation type="submission" date="2018-06" db="EMBL/GenBank/DDBJ databases">
        <title>A transcriptomic atlas of mushroom development highlights an independent origin of complex multicellularity.</title>
        <authorList>
            <consortium name="DOE Joint Genome Institute"/>
            <person name="Krizsan K."/>
            <person name="Almasi E."/>
            <person name="Merenyi Z."/>
            <person name="Sahu N."/>
            <person name="Viragh M."/>
            <person name="Koszo T."/>
            <person name="Mondo S."/>
            <person name="Kiss B."/>
            <person name="Balint B."/>
            <person name="Kues U."/>
            <person name="Barry K."/>
            <person name="Hegedus J.C."/>
            <person name="Henrissat B."/>
            <person name="Johnson J."/>
            <person name="Lipzen A."/>
            <person name="Ohm R."/>
            <person name="Nagy I."/>
            <person name="Pangilinan J."/>
            <person name="Yan J."/>
            <person name="Xiong Y."/>
            <person name="Grigoriev I.V."/>
            <person name="Hibbett D.S."/>
            <person name="Nagy L.G."/>
        </authorList>
    </citation>
    <scope>NUCLEOTIDE SEQUENCE [LARGE SCALE GENOMIC DNA]</scope>
    <source>
        <strain evidence="7 8">SZMC22713</strain>
    </source>
</reference>
<gene>
    <name evidence="7" type="ORF">BD410DRAFT_792740</name>
</gene>
<evidence type="ECO:0000256" key="3">
    <source>
        <dbReference type="ARBA" id="ARBA00023242"/>
    </source>
</evidence>
<organism evidence="7 8">
    <name type="scientific">Rickenella mellea</name>
    <dbReference type="NCBI Taxonomy" id="50990"/>
    <lineage>
        <taxon>Eukaryota</taxon>
        <taxon>Fungi</taxon>
        <taxon>Dikarya</taxon>
        <taxon>Basidiomycota</taxon>
        <taxon>Agaricomycotina</taxon>
        <taxon>Agaricomycetes</taxon>
        <taxon>Hymenochaetales</taxon>
        <taxon>Rickenellaceae</taxon>
        <taxon>Rickenella</taxon>
    </lineage>
</organism>
<sequence>MLRTVKPRNARSKRALVAREPKEVEDTRTAVFVKGTHTGEILNNAMKELMSLKRPNAIAFSKKNAVRPFEDPSPLEFWAGKNDASLFVVGQSTKKRPDGLTFVRTFDGKVLDMCELGVDKFVSMAEFKTPKSTPGHRPLMHFASELFDTHPRFIQVKSLLLDFFGSEVIDGIHLAGIEHVISVSLAPTPSTLNNATQAIPGLSDESSDDTKNLPKIHIRTYTLRLLSSGTRVPRVELAPMGPSLDLSLRRHRPPDPEMWKAAMRRPKLKKQDIEKGLGKKKKNLDTDEMGDLRGRVHVGKQDLDKLQTRKMKGLKRGPVESGSSDEEDEEGQKKSKRPKAS</sequence>
<evidence type="ECO:0000256" key="4">
    <source>
        <dbReference type="RuleBase" id="RU367086"/>
    </source>
</evidence>
<dbReference type="GO" id="GO:0019843">
    <property type="term" value="F:rRNA binding"/>
    <property type="evidence" value="ECO:0007669"/>
    <property type="project" value="UniProtKB-UniRule"/>
</dbReference>
<name>A0A4Y7PV59_9AGAM</name>
<accession>A0A4Y7PV59</accession>
<evidence type="ECO:0000256" key="5">
    <source>
        <dbReference type="SAM" id="MobiDB-lite"/>
    </source>
</evidence>
<evidence type="ECO:0000313" key="7">
    <source>
        <dbReference type="EMBL" id="TDL18941.1"/>
    </source>
</evidence>
<evidence type="ECO:0000256" key="1">
    <source>
        <dbReference type="ARBA" id="ARBA00004604"/>
    </source>
</evidence>
<comment type="similarity">
    <text evidence="2 4">Belongs to the RPF2 family.</text>
</comment>
<dbReference type="PANTHER" id="PTHR12728:SF0">
    <property type="entry name" value="RIBOSOME PRODUCTION FACTOR 2 HOMOLOG"/>
    <property type="match status" value="1"/>
</dbReference>
<dbReference type="SMART" id="SM00879">
    <property type="entry name" value="Brix"/>
    <property type="match status" value="1"/>
</dbReference>
<feature type="compositionally biased region" description="Basic and acidic residues" evidence="5">
    <location>
        <begin position="290"/>
        <end position="307"/>
    </location>
</feature>
<dbReference type="PANTHER" id="PTHR12728">
    <property type="entry name" value="BRIX DOMAIN CONTAINING PROTEIN"/>
    <property type="match status" value="1"/>
</dbReference>
<dbReference type="VEuPathDB" id="FungiDB:BD410DRAFT_792740"/>
<dbReference type="InterPro" id="IPR039770">
    <property type="entry name" value="Rpf2"/>
</dbReference>
<keyword evidence="8" id="KW-1185">Reference proteome</keyword>
<dbReference type="OrthoDB" id="407658at2759"/>
<protein>
    <recommendedName>
        <fullName evidence="4">Ribosome production factor 2 homolog</fullName>
    </recommendedName>
    <alternativeName>
        <fullName evidence="4">Ribosome biogenesis protein RPF2 homolog</fullName>
    </alternativeName>
</protein>
<dbReference type="AlphaFoldDB" id="A0A4Y7PV59"/>
<dbReference type="EMBL" id="ML170202">
    <property type="protein sequence ID" value="TDL18941.1"/>
    <property type="molecule type" value="Genomic_DNA"/>
</dbReference>
<dbReference type="Proteomes" id="UP000294933">
    <property type="component" value="Unassembled WGS sequence"/>
</dbReference>
<evidence type="ECO:0000313" key="8">
    <source>
        <dbReference type="Proteomes" id="UP000294933"/>
    </source>
</evidence>
<evidence type="ECO:0000256" key="2">
    <source>
        <dbReference type="ARBA" id="ARBA00010782"/>
    </source>
</evidence>
<feature type="region of interest" description="Disordered" evidence="5">
    <location>
        <begin position="264"/>
        <end position="341"/>
    </location>
</feature>
<dbReference type="PROSITE" id="PS50833">
    <property type="entry name" value="BRIX"/>
    <property type="match status" value="1"/>
</dbReference>
<dbReference type="GO" id="GO:0005730">
    <property type="term" value="C:nucleolus"/>
    <property type="evidence" value="ECO:0007669"/>
    <property type="project" value="UniProtKB-SubCell"/>
</dbReference>
<dbReference type="GO" id="GO:0000463">
    <property type="term" value="P:maturation of LSU-rRNA from tricistronic rRNA transcript (SSU-rRNA, 5.8S rRNA, LSU-rRNA)"/>
    <property type="evidence" value="ECO:0007669"/>
    <property type="project" value="TreeGrafter"/>
</dbReference>
<keyword evidence="3 4" id="KW-0539">Nucleus</keyword>
<evidence type="ECO:0000259" key="6">
    <source>
        <dbReference type="PROSITE" id="PS50833"/>
    </source>
</evidence>
<proteinExistence type="inferred from homology"/>